<dbReference type="EMBL" id="BK032510">
    <property type="protein sequence ID" value="DAF43795.1"/>
    <property type="molecule type" value="Genomic_DNA"/>
</dbReference>
<accession>A0A8S5RZ53</accession>
<reference evidence="1" key="1">
    <citation type="journal article" date="2021" name="Proc. Natl. Acad. Sci. U.S.A.">
        <title>A Catalog of Tens of Thousands of Viruses from Human Metagenomes Reveals Hidden Associations with Chronic Diseases.</title>
        <authorList>
            <person name="Tisza M.J."/>
            <person name="Buck C.B."/>
        </authorList>
    </citation>
    <scope>NUCLEOTIDE SEQUENCE</scope>
    <source>
        <strain evidence="1">CtNQV2</strain>
    </source>
</reference>
<sequence>MNIKEFYQLLSKNKITIDDNHHAFNLTRFIDNIKYQIEYYEELCKKHKNDKYFEQYYNILNRPINQFDVINVGYAGDGNIRCYYCNKALCMVYLGDNNVVIINSEIAYNCSKTGEKISDYIHTSCSLSDITNKGYLETNIHVKNGQLVFANFFENEKLYDFDEDKRYKDETNICYVTGRNNLMQHLARKNVGYGQTGNMYIGVFVSNDKKSIIIASPYDDEGEDNKIEGYKLDGKISCDVWRWQCADTSVLEKYGTIIDEDFMEDNIVIEVPKGEWNIKHYYDLISDEDYNKNNRIIAVLTFIE</sequence>
<name>A0A8S5RZ53_9CAUD</name>
<organism evidence="1">
    <name type="scientific">Myoviridae sp. ctNQV2</name>
    <dbReference type="NCBI Taxonomy" id="2827683"/>
    <lineage>
        <taxon>Viruses</taxon>
        <taxon>Duplodnaviria</taxon>
        <taxon>Heunggongvirae</taxon>
        <taxon>Uroviricota</taxon>
        <taxon>Caudoviricetes</taxon>
    </lineage>
</organism>
<protein>
    <submittedName>
        <fullName evidence="1">Uncharacterized protein</fullName>
    </submittedName>
</protein>
<evidence type="ECO:0000313" key="1">
    <source>
        <dbReference type="EMBL" id="DAF43795.1"/>
    </source>
</evidence>
<proteinExistence type="predicted"/>